<reference evidence="3" key="1">
    <citation type="submission" date="2022-10" db="EMBL/GenBank/DDBJ databases">
        <title>Genome assembly of Pristionchus species.</title>
        <authorList>
            <person name="Yoshida K."/>
            <person name="Sommer R.J."/>
        </authorList>
    </citation>
    <scope>NUCLEOTIDE SEQUENCE [LARGE SCALE GENOMIC DNA]</scope>
    <source>
        <strain evidence="3">RS5460</strain>
    </source>
</reference>
<keyword evidence="3" id="KW-1185">Reference proteome</keyword>
<evidence type="ECO:0000256" key="1">
    <source>
        <dbReference type="SAM" id="MobiDB-lite"/>
    </source>
</evidence>
<dbReference type="Proteomes" id="UP001328107">
    <property type="component" value="Unassembled WGS sequence"/>
</dbReference>
<organism evidence="2 3">
    <name type="scientific">Pristionchus mayeri</name>
    <dbReference type="NCBI Taxonomy" id="1317129"/>
    <lineage>
        <taxon>Eukaryota</taxon>
        <taxon>Metazoa</taxon>
        <taxon>Ecdysozoa</taxon>
        <taxon>Nematoda</taxon>
        <taxon>Chromadorea</taxon>
        <taxon>Rhabditida</taxon>
        <taxon>Rhabditina</taxon>
        <taxon>Diplogasteromorpha</taxon>
        <taxon>Diplogasteroidea</taxon>
        <taxon>Neodiplogasteridae</taxon>
        <taxon>Pristionchus</taxon>
    </lineage>
</organism>
<evidence type="ECO:0000313" key="3">
    <source>
        <dbReference type="Proteomes" id="UP001328107"/>
    </source>
</evidence>
<feature type="region of interest" description="Disordered" evidence="1">
    <location>
        <begin position="35"/>
        <end position="111"/>
    </location>
</feature>
<protein>
    <submittedName>
        <fullName evidence="2">Uncharacterized protein</fullName>
    </submittedName>
</protein>
<dbReference type="EMBL" id="BTRK01000004">
    <property type="protein sequence ID" value="GMR50428.1"/>
    <property type="molecule type" value="Genomic_DNA"/>
</dbReference>
<accession>A0AAN5I3A7</accession>
<name>A0AAN5I3A7_9BILA</name>
<dbReference type="AlphaFoldDB" id="A0AAN5I3A7"/>
<feature type="compositionally biased region" description="Polar residues" evidence="1">
    <location>
        <begin position="1"/>
        <end position="17"/>
    </location>
</feature>
<proteinExistence type="predicted"/>
<feature type="non-terminal residue" evidence="2">
    <location>
        <position position="1"/>
    </location>
</feature>
<evidence type="ECO:0000313" key="2">
    <source>
        <dbReference type="EMBL" id="GMR50428.1"/>
    </source>
</evidence>
<sequence>PSLSSSARHTQEASQRNEWNDRFLHQGRTARGQEILRARQGLHPSRVSRRRRIPRLSPRSDESRGSAPRGAGEDEDIRQSDQTLCWLRRQGGSHRGSRSGAGEISCSMRKT</sequence>
<comment type="caution">
    <text evidence="2">The sequence shown here is derived from an EMBL/GenBank/DDBJ whole genome shotgun (WGS) entry which is preliminary data.</text>
</comment>
<gene>
    <name evidence="2" type="ORF">PMAYCL1PPCAC_20623</name>
</gene>
<feature type="region of interest" description="Disordered" evidence="1">
    <location>
        <begin position="1"/>
        <end position="22"/>
    </location>
</feature>